<dbReference type="PhylomeDB" id="Q2JB76"/>
<evidence type="ECO:0000256" key="1">
    <source>
        <dbReference type="ARBA" id="ARBA00009184"/>
    </source>
</evidence>
<protein>
    <submittedName>
        <fullName evidence="5">HAD-superfamily subfamily IB, PSPase-like</fullName>
    </submittedName>
</protein>
<dbReference type="HOGENOM" id="CLU_052657_1_2_11"/>
<dbReference type="InterPro" id="IPR036412">
    <property type="entry name" value="HAD-like_sf"/>
</dbReference>
<dbReference type="Gene3D" id="3.40.50.1000">
    <property type="entry name" value="HAD superfamily/HAD-like"/>
    <property type="match status" value="1"/>
</dbReference>
<dbReference type="CDD" id="cd02612">
    <property type="entry name" value="HAD_PGPPase"/>
    <property type="match status" value="1"/>
</dbReference>
<name>Q2JB76_FRACC</name>
<gene>
    <name evidence="5" type="ordered locus">Francci3_2094</name>
</gene>
<dbReference type="InterPro" id="IPR023214">
    <property type="entry name" value="HAD_sf"/>
</dbReference>
<comment type="similarity">
    <text evidence="1">Belongs to the HAD-like hydrolase superfamily. SerB family.</text>
</comment>
<sequence>MGIDPARIAFFDVDETLITVKGMLSFLEFHLGAPDRYRQIADRLHRLAADGVPRGETNRLYYEVFAGQRETEVAASGRRWFQQEMVGGSLFHGELVRVLRRLQAAGTIIVLVSGSFSACLDPIAEHLGADQVLGTVPEVRAGRYTGRVVRTVIGEGKATAARALLAEFGVDGRLCVAYGDHSSDLPMLAAVGHAGVVGQDPVLLAHAAERGWDLLPGIPTRGNGKA</sequence>
<dbReference type="NCBIfam" id="TIGR01490">
    <property type="entry name" value="HAD-SF-IB-hyp1"/>
    <property type="match status" value="1"/>
</dbReference>
<evidence type="ECO:0000256" key="3">
    <source>
        <dbReference type="ARBA" id="ARBA00022801"/>
    </source>
</evidence>
<dbReference type="InterPro" id="IPR050582">
    <property type="entry name" value="HAD-like_SerB"/>
</dbReference>
<dbReference type="eggNOG" id="COG0560">
    <property type="taxonomic scope" value="Bacteria"/>
</dbReference>
<dbReference type="NCBIfam" id="TIGR01488">
    <property type="entry name" value="HAD-SF-IB"/>
    <property type="match status" value="1"/>
</dbReference>
<dbReference type="SUPFAM" id="SSF56784">
    <property type="entry name" value="HAD-like"/>
    <property type="match status" value="1"/>
</dbReference>
<evidence type="ECO:0000313" key="5">
    <source>
        <dbReference type="EMBL" id="ABD11466.1"/>
    </source>
</evidence>
<keyword evidence="6" id="KW-1185">Reference proteome</keyword>
<dbReference type="InterPro" id="IPR006385">
    <property type="entry name" value="HAD_hydro_SerB1"/>
</dbReference>
<evidence type="ECO:0000313" key="6">
    <source>
        <dbReference type="Proteomes" id="UP000001937"/>
    </source>
</evidence>
<dbReference type="STRING" id="106370.Francci3_2094"/>
<keyword evidence="3" id="KW-0378">Hydrolase</keyword>
<keyword evidence="2" id="KW-0479">Metal-binding</keyword>
<dbReference type="Pfam" id="PF12710">
    <property type="entry name" value="HAD"/>
    <property type="match status" value="1"/>
</dbReference>
<dbReference type="GO" id="GO:0046872">
    <property type="term" value="F:metal ion binding"/>
    <property type="evidence" value="ECO:0007669"/>
    <property type="project" value="UniProtKB-KW"/>
</dbReference>
<dbReference type="KEGG" id="fra:Francci3_2094"/>
<dbReference type="AlphaFoldDB" id="Q2JB76"/>
<reference evidence="5 6" key="1">
    <citation type="journal article" date="2007" name="Genome Res.">
        <title>Genome characteristics of facultatively symbiotic Frankia sp. strains reflect host range and host plant biogeography.</title>
        <authorList>
            <person name="Normand P."/>
            <person name="Lapierre P."/>
            <person name="Tisa L.S."/>
            <person name="Gogarten J.P."/>
            <person name="Alloisio N."/>
            <person name="Bagnarol E."/>
            <person name="Bassi C.A."/>
            <person name="Berry A.M."/>
            <person name="Bickhart D.M."/>
            <person name="Choisne N."/>
            <person name="Couloux A."/>
            <person name="Cournoyer B."/>
            <person name="Cruveiller S."/>
            <person name="Daubin V."/>
            <person name="Demange N."/>
            <person name="Francino M.P."/>
            <person name="Goltsman E."/>
            <person name="Huang Y."/>
            <person name="Kopp O.R."/>
            <person name="Labarre L."/>
            <person name="Lapidus A."/>
            <person name="Lavire C."/>
            <person name="Marechal J."/>
            <person name="Martinez M."/>
            <person name="Mastronunzio J.E."/>
            <person name="Mullin B.C."/>
            <person name="Niemann J."/>
            <person name="Pujic P."/>
            <person name="Rawnsley T."/>
            <person name="Rouy Z."/>
            <person name="Schenowitz C."/>
            <person name="Sellstedt A."/>
            <person name="Tavares F."/>
            <person name="Tomkins J.P."/>
            <person name="Vallenet D."/>
            <person name="Valverde C."/>
            <person name="Wall L.G."/>
            <person name="Wang Y."/>
            <person name="Medigue C."/>
            <person name="Benson D.R."/>
        </authorList>
    </citation>
    <scope>NUCLEOTIDE SEQUENCE [LARGE SCALE GENOMIC DNA]</scope>
    <source>
        <strain evidence="6">DSM 45818 / CECT 9043 / CcI3</strain>
    </source>
</reference>
<organism evidence="5 6">
    <name type="scientific">Frankia casuarinae (strain DSM 45818 / CECT 9043 / HFP020203 / CcI3)</name>
    <dbReference type="NCBI Taxonomy" id="106370"/>
    <lineage>
        <taxon>Bacteria</taxon>
        <taxon>Bacillati</taxon>
        <taxon>Actinomycetota</taxon>
        <taxon>Actinomycetes</taxon>
        <taxon>Frankiales</taxon>
        <taxon>Frankiaceae</taxon>
        <taxon>Frankia</taxon>
    </lineage>
</organism>
<dbReference type="Proteomes" id="UP000001937">
    <property type="component" value="Chromosome"/>
</dbReference>
<dbReference type="PANTHER" id="PTHR43344">
    <property type="entry name" value="PHOSPHOSERINE PHOSPHATASE"/>
    <property type="match status" value="1"/>
</dbReference>
<dbReference type="EMBL" id="CP000249">
    <property type="protein sequence ID" value="ABD11466.1"/>
    <property type="molecule type" value="Genomic_DNA"/>
</dbReference>
<proteinExistence type="inferred from homology"/>
<dbReference type="PANTHER" id="PTHR43344:SF13">
    <property type="entry name" value="PHOSPHATASE RV3661-RELATED"/>
    <property type="match status" value="1"/>
</dbReference>
<keyword evidence="4" id="KW-0460">Magnesium</keyword>
<evidence type="ECO:0000256" key="2">
    <source>
        <dbReference type="ARBA" id="ARBA00022723"/>
    </source>
</evidence>
<dbReference type="Gene3D" id="1.20.1440.100">
    <property type="entry name" value="SG protein - dephosphorylation function"/>
    <property type="match status" value="1"/>
</dbReference>
<dbReference type="RefSeq" id="WP_011436514.1">
    <property type="nucleotide sequence ID" value="NC_007777.1"/>
</dbReference>
<evidence type="ECO:0000256" key="4">
    <source>
        <dbReference type="ARBA" id="ARBA00022842"/>
    </source>
</evidence>
<dbReference type="OrthoDB" id="25607at2"/>
<dbReference type="GO" id="GO:0016787">
    <property type="term" value="F:hydrolase activity"/>
    <property type="evidence" value="ECO:0007669"/>
    <property type="project" value="UniProtKB-KW"/>
</dbReference>
<accession>Q2JB76</accession>